<feature type="transmembrane region" description="Helical" evidence="8">
    <location>
        <begin position="464"/>
        <end position="482"/>
    </location>
</feature>
<dbReference type="EMBL" id="MCFI01000003">
    <property type="protein sequence ID" value="ORY86174.1"/>
    <property type="molecule type" value="Genomic_DNA"/>
</dbReference>
<dbReference type="GO" id="GO:0005774">
    <property type="term" value="C:vacuolar membrane"/>
    <property type="evidence" value="ECO:0007669"/>
    <property type="project" value="TreeGrafter"/>
</dbReference>
<evidence type="ECO:0000256" key="8">
    <source>
        <dbReference type="SAM" id="Phobius"/>
    </source>
</evidence>
<dbReference type="FunFam" id="1.20.1250.20:FF:000197">
    <property type="entry name" value="Siderophore iron transporter 1"/>
    <property type="match status" value="1"/>
</dbReference>
<dbReference type="PANTHER" id="PTHR23501">
    <property type="entry name" value="MAJOR FACILITATOR SUPERFAMILY"/>
    <property type="match status" value="1"/>
</dbReference>
<evidence type="ECO:0000256" key="3">
    <source>
        <dbReference type="ARBA" id="ARBA00022448"/>
    </source>
</evidence>
<evidence type="ECO:0000313" key="10">
    <source>
        <dbReference type="Proteomes" id="UP000193685"/>
    </source>
</evidence>
<organism evidence="9 10">
    <name type="scientific">Protomyces lactucae-debilis</name>
    <dbReference type="NCBI Taxonomy" id="2754530"/>
    <lineage>
        <taxon>Eukaryota</taxon>
        <taxon>Fungi</taxon>
        <taxon>Dikarya</taxon>
        <taxon>Ascomycota</taxon>
        <taxon>Taphrinomycotina</taxon>
        <taxon>Taphrinomycetes</taxon>
        <taxon>Taphrinales</taxon>
        <taxon>Protomycetaceae</taxon>
        <taxon>Protomyces</taxon>
    </lineage>
</organism>
<feature type="transmembrane region" description="Helical" evidence="8">
    <location>
        <begin position="262"/>
        <end position="288"/>
    </location>
</feature>
<proteinExistence type="inferred from homology"/>
<dbReference type="GO" id="GO:0005768">
    <property type="term" value="C:endosome"/>
    <property type="evidence" value="ECO:0007669"/>
    <property type="project" value="TreeGrafter"/>
</dbReference>
<feature type="transmembrane region" description="Helical" evidence="8">
    <location>
        <begin position="372"/>
        <end position="393"/>
    </location>
</feature>
<feature type="transmembrane region" description="Helical" evidence="8">
    <location>
        <begin position="336"/>
        <end position="352"/>
    </location>
</feature>
<feature type="transmembrane region" description="Helical" evidence="8">
    <location>
        <begin position="300"/>
        <end position="320"/>
    </location>
</feature>
<accession>A0A1Y2FSA4</accession>
<dbReference type="GO" id="GO:0005886">
    <property type="term" value="C:plasma membrane"/>
    <property type="evidence" value="ECO:0007669"/>
    <property type="project" value="TreeGrafter"/>
</dbReference>
<dbReference type="RefSeq" id="XP_040727356.1">
    <property type="nucleotide sequence ID" value="XM_040866395.1"/>
</dbReference>
<dbReference type="GeneID" id="63782994"/>
<comment type="subcellular location">
    <subcellularLocation>
        <location evidence="1">Endomembrane system</location>
        <topology evidence="1">Multi-pass membrane protein</topology>
    </subcellularLocation>
</comment>
<evidence type="ECO:0000256" key="6">
    <source>
        <dbReference type="ARBA" id="ARBA00023065"/>
    </source>
</evidence>
<name>A0A1Y2FSA4_PROLT</name>
<dbReference type="OrthoDB" id="2241241at2759"/>
<dbReference type="PANTHER" id="PTHR23501:SF92">
    <property type="entry name" value="GLUTATHIONE EXCHANGER 1-RELATED"/>
    <property type="match status" value="1"/>
</dbReference>
<dbReference type="Gene3D" id="1.20.1250.20">
    <property type="entry name" value="MFS general substrate transporter like domains"/>
    <property type="match status" value="2"/>
</dbReference>
<feature type="transmembrane region" description="Helical" evidence="8">
    <location>
        <begin position="405"/>
        <end position="425"/>
    </location>
</feature>
<evidence type="ECO:0000256" key="1">
    <source>
        <dbReference type="ARBA" id="ARBA00004127"/>
    </source>
</evidence>
<dbReference type="Proteomes" id="UP000193685">
    <property type="component" value="Unassembled WGS sequence"/>
</dbReference>
<keyword evidence="5 8" id="KW-1133">Transmembrane helix</keyword>
<evidence type="ECO:0000313" key="9">
    <source>
        <dbReference type="EMBL" id="ORY86174.1"/>
    </source>
</evidence>
<sequence>MVSMSNSFRRESNAGVKQHDNFVTKTVSATAPDTKSPGVRRVEALASTYSSTAILFLLFAIFIAAYAYDLDGTIRYTYQSFATSELKVLGLLSTIGVLRSIIGAAAQPTFAKLADVFGRWELLCVSLFFYVLGTIVEATAKSINTFAAGVILFQVGFSGINIINTVLIGDMVSLRYRTLATVVPIMPYIVNVWISGNLTSSVLKVTTWRWGMGMFAIIMPVVSIPLIGQLWWKGRQAKKAGVLDGLFGSFHGLKWWQALIKFFWMLDVVGVILMIAVFALILTPLTLAGGVEDTWHKAHIIAPLVVGFVTIPFFVVWELYTKHPIIPFRMLNDRSVWGALGVGIFFDFAWYMQGDYLYTILIVAYDESILSATRITNLYTFVSTLTAVCVGIVVAHPRVQRIKPFILFGILMWFPAFGMLIYFRGDGTSRAGIIAAQVLLGFGAGFFTYPTLVSAQAAVKHEHLAVITGLYLAFFYIGSAFGNSVSGAVYTNLLPGQLQRNLARVSSNTTLASSVYASALTVALEYPIGTIERTAIVESYKHVQKILCIVGLCLCVPLAGFAFCLRDPKLVAKQSLKDDASVTSSETEGDFARDRA</sequence>
<protein>
    <submittedName>
        <fullName evidence="9">Siderochrome-iron transporter</fullName>
    </submittedName>
</protein>
<feature type="transmembrane region" description="Helical" evidence="8">
    <location>
        <begin position="179"/>
        <end position="198"/>
    </location>
</feature>
<evidence type="ECO:0000256" key="5">
    <source>
        <dbReference type="ARBA" id="ARBA00022989"/>
    </source>
</evidence>
<reference evidence="9 10" key="1">
    <citation type="submission" date="2016-07" db="EMBL/GenBank/DDBJ databases">
        <title>Pervasive Adenine N6-methylation of Active Genes in Fungi.</title>
        <authorList>
            <consortium name="DOE Joint Genome Institute"/>
            <person name="Mondo S.J."/>
            <person name="Dannebaum R.O."/>
            <person name="Kuo R.C."/>
            <person name="Labutti K."/>
            <person name="Haridas S."/>
            <person name="Kuo A."/>
            <person name="Salamov A."/>
            <person name="Ahrendt S.R."/>
            <person name="Lipzen A."/>
            <person name="Sullivan W."/>
            <person name="Andreopoulos W.B."/>
            <person name="Clum A."/>
            <person name="Lindquist E."/>
            <person name="Daum C."/>
            <person name="Ramamoorthy G.K."/>
            <person name="Gryganskyi A."/>
            <person name="Culley D."/>
            <person name="Magnuson J.K."/>
            <person name="James T.Y."/>
            <person name="O'Malley M.A."/>
            <person name="Stajich J.E."/>
            <person name="Spatafora J.W."/>
            <person name="Visel A."/>
            <person name="Grigoriev I.V."/>
        </authorList>
    </citation>
    <scope>NUCLEOTIDE SEQUENCE [LARGE SCALE GENOMIC DNA]</scope>
    <source>
        <strain evidence="9 10">12-1054</strain>
    </source>
</reference>
<feature type="transmembrane region" description="Helical" evidence="8">
    <location>
        <begin position="543"/>
        <end position="565"/>
    </location>
</feature>
<keyword evidence="4 8" id="KW-0812">Transmembrane</keyword>
<dbReference type="SUPFAM" id="SSF103473">
    <property type="entry name" value="MFS general substrate transporter"/>
    <property type="match status" value="1"/>
</dbReference>
<evidence type="ECO:0000256" key="4">
    <source>
        <dbReference type="ARBA" id="ARBA00022692"/>
    </source>
</evidence>
<dbReference type="STRING" id="56484.A0A1Y2FSA4"/>
<keyword evidence="3" id="KW-0813">Transport</keyword>
<feature type="transmembrane region" description="Helical" evidence="8">
    <location>
        <begin position="431"/>
        <end position="452"/>
    </location>
</feature>
<comment type="similarity">
    <text evidence="2">Belongs to the major facilitator superfamily.</text>
</comment>
<feature type="transmembrane region" description="Helical" evidence="8">
    <location>
        <begin position="122"/>
        <end position="140"/>
    </location>
</feature>
<dbReference type="InterPro" id="IPR010573">
    <property type="entry name" value="MFS_Str1/Tri12-like"/>
</dbReference>
<feature type="transmembrane region" description="Helical" evidence="8">
    <location>
        <begin position="146"/>
        <end position="167"/>
    </location>
</feature>
<feature type="transmembrane region" description="Helical" evidence="8">
    <location>
        <begin position="210"/>
        <end position="232"/>
    </location>
</feature>
<dbReference type="Pfam" id="PF06609">
    <property type="entry name" value="TRI12"/>
    <property type="match status" value="1"/>
</dbReference>
<comment type="caution">
    <text evidence="9">The sequence shown here is derived from an EMBL/GenBank/DDBJ whole genome shotgun (WGS) entry which is preliminary data.</text>
</comment>
<keyword evidence="7 8" id="KW-0472">Membrane</keyword>
<dbReference type="OMA" id="VMLNTAW"/>
<keyword evidence="6" id="KW-0406">Ion transport</keyword>
<keyword evidence="10" id="KW-1185">Reference proteome</keyword>
<evidence type="ECO:0000256" key="7">
    <source>
        <dbReference type="ARBA" id="ARBA00023136"/>
    </source>
</evidence>
<evidence type="ECO:0000256" key="2">
    <source>
        <dbReference type="ARBA" id="ARBA00008335"/>
    </source>
</evidence>
<gene>
    <name evidence="9" type="ORF">BCR37DRAFT_206268</name>
</gene>
<feature type="transmembrane region" description="Helical" evidence="8">
    <location>
        <begin position="88"/>
        <end position="110"/>
    </location>
</feature>
<dbReference type="InterPro" id="IPR036259">
    <property type="entry name" value="MFS_trans_sf"/>
</dbReference>
<dbReference type="GO" id="GO:0015343">
    <property type="term" value="F:siderophore-iron transmembrane transporter activity"/>
    <property type="evidence" value="ECO:0007669"/>
    <property type="project" value="TreeGrafter"/>
</dbReference>
<dbReference type="AlphaFoldDB" id="A0A1Y2FSA4"/>
<feature type="transmembrane region" description="Helical" evidence="8">
    <location>
        <begin position="44"/>
        <end position="68"/>
    </location>
</feature>